<dbReference type="CDD" id="cd00056">
    <property type="entry name" value="ENDO3c"/>
    <property type="match status" value="1"/>
</dbReference>
<evidence type="ECO:0000313" key="5">
    <source>
        <dbReference type="EMBL" id="CAB4879594.1"/>
    </source>
</evidence>
<accession>A0A6J7EF02</accession>
<organism evidence="5">
    <name type="scientific">freshwater metagenome</name>
    <dbReference type="NCBI Taxonomy" id="449393"/>
    <lineage>
        <taxon>unclassified sequences</taxon>
        <taxon>metagenomes</taxon>
        <taxon>ecological metagenomes</taxon>
    </lineage>
</organism>
<dbReference type="Gene3D" id="1.10.1670.40">
    <property type="match status" value="1"/>
</dbReference>
<evidence type="ECO:0000256" key="2">
    <source>
        <dbReference type="ARBA" id="ARBA00022763"/>
    </source>
</evidence>
<proteinExistence type="inferred from homology"/>
<name>A0A6J7EF02_9ZZZZ</name>
<comment type="similarity">
    <text evidence="1">Belongs to the alkylbase DNA glycosidase AlkA family.</text>
</comment>
<dbReference type="PANTHER" id="PTHR43003:SF5">
    <property type="entry name" value="DNA-3-METHYLADENINE GLYCOSYLASE"/>
    <property type="match status" value="1"/>
</dbReference>
<feature type="domain" description="HhH-GPD" evidence="4">
    <location>
        <begin position="61"/>
        <end position="220"/>
    </location>
</feature>
<dbReference type="Gene3D" id="1.10.340.30">
    <property type="entry name" value="Hypothetical protein, domain 2"/>
    <property type="match status" value="1"/>
</dbReference>
<dbReference type="FunFam" id="1.10.340.30:FF:000004">
    <property type="entry name" value="DNA-3-methyladenine glycosylase II"/>
    <property type="match status" value="1"/>
</dbReference>
<dbReference type="GO" id="GO:0043916">
    <property type="term" value="F:DNA-7-methylguanine glycosylase activity"/>
    <property type="evidence" value="ECO:0007669"/>
    <property type="project" value="TreeGrafter"/>
</dbReference>
<dbReference type="InterPro" id="IPR051912">
    <property type="entry name" value="Alkylbase_DNA_Glycosylase/TA"/>
</dbReference>
<keyword evidence="2" id="KW-0227">DNA damage</keyword>
<protein>
    <submittedName>
        <fullName evidence="5">Unannotated protein</fullName>
    </submittedName>
</protein>
<dbReference type="Pfam" id="PF00730">
    <property type="entry name" value="HhH-GPD"/>
    <property type="match status" value="1"/>
</dbReference>
<sequence>MPSSSAITPEARVSGAAAALRHLREADPILAGLLGDATAGEVLPARDPQPSHYAALVRAIVGQQLSTAAARTIHERLLARFEGRPPTPREILETEPEALRSAAGLSKAKLSYLRSLAEHVESGELDLDHVATLPDEELIRELTAVKGIGEWSAHMFLMFQLGRPDVLAVGDLGVRRAVQLAWRLDDLPTPAMLTKLAQPWRPHRTAACRVLWWSLERTRA</sequence>
<dbReference type="GO" id="GO:0032993">
    <property type="term" value="C:protein-DNA complex"/>
    <property type="evidence" value="ECO:0007669"/>
    <property type="project" value="TreeGrafter"/>
</dbReference>
<dbReference type="GO" id="GO:0005737">
    <property type="term" value="C:cytoplasm"/>
    <property type="evidence" value="ECO:0007669"/>
    <property type="project" value="TreeGrafter"/>
</dbReference>
<dbReference type="SUPFAM" id="SSF48150">
    <property type="entry name" value="DNA-glycosylase"/>
    <property type="match status" value="1"/>
</dbReference>
<dbReference type="PANTHER" id="PTHR43003">
    <property type="entry name" value="DNA-3-METHYLADENINE GLYCOSYLASE"/>
    <property type="match status" value="1"/>
</dbReference>
<dbReference type="GO" id="GO:0032131">
    <property type="term" value="F:alkylated DNA binding"/>
    <property type="evidence" value="ECO:0007669"/>
    <property type="project" value="TreeGrafter"/>
</dbReference>
<evidence type="ECO:0000259" key="4">
    <source>
        <dbReference type="SMART" id="SM00478"/>
    </source>
</evidence>
<dbReference type="InterPro" id="IPR003265">
    <property type="entry name" value="HhH-GPD_domain"/>
</dbReference>
<dbReference type="InterPro" id="IPR011257">
    <property type="entry name" value="DNA_glycosylase"/>
</dbReference>
<gene>
    <name evidence="5" type="ORF">UFOPK3423_01228</name>
</gene>
<evidence type="ECO:0000256" key="3">
    <source>
        <dbReference type="ARBA" id="ARBA00023204"/>
    </source>
</evidence>
<dbReference type="AlphaFoldDB" id="A0A6J7EF02"/>
<keyword evidence="3" id="KW-0234">DNA repair</keyword>
<dbReference type="GO" id="GO:0006307">
    <property type="term" value="P:DNA alkylation repair"/>
    <property type="evidence" value="ECO:0007669"/>
    <property type="project" value="TreeGrafter"/>
</dbReference>
<reference evidence="5" key="1">
    <citation type="submission" date="2020-05" db="EMBL/GenBank/DDBJ databases">
        <authorList>
            <person name="Chiriac C."/>
            <person name="Salcher M."/>
            <person name="Ghai R."/>
            <person name="Kavagutti S V."/>
        </authorList>
    </citation>
    <scope>NUCLEOTIDE SEQUENCE</scope>
</reference>
<dbReference type="SMART" id="SM00478">
    <property type="entry name" value="ENDO3c"/>
    <property type="match status" value="1"/>
</dbReference>
<dbReference type="GO" id="GO:0006285">
    <property type="term" value="P:base-excision repair, AP site formation"/>
    <property type="evidence" value="ECO:0007669"/>
    <property type="project" value="TreeGrafter"/>
</dbReference>
<dbReference type="EMBL" id="CAFBLQ010000148">
    <property type="protein sequence ID" value="CAB4879594.1"/>
    <property type="molecule type" value="Genomic_DNA"/>
</dbReference>
<evidence type="ECO:0000256" key="1">
    <source>
        <dbReference type="ARBA" id="ARBA00010817"/>
    </source>
</evidence>
<dbReference type="GO" id="GO:0008725">
    <property type="term" value="F:DNA-3-methyladenine glycosylase activity"/>
    <property type="evidence" value="ECO:0007669"/>
    <property type="project" value="TreeGrafter"/>
</dbReference>